<keyword evidence="1" id="KW-0175">Coiled coil</keyword>
<feature type="compositionally biased region" description="Polar residues" evidence="2">
    <location>
        <begin position="458"/>
        <end position="483"/>
    </location>
</feature>
<keyword evidence="5" id="KW-1185">Reference proteome</keyword>
<reference evidence="4" key="4">
    <citation type="submission" date="2015-06" db="UniProtKB">
        <authorList>
            <consortium name="EnsemblFungi"/>
        </authorList>
    </citation>
    <scope>IDENTIFICATION</scope>
</reference>
<feature type="region of interest" description="Disordered" evidence="2">
    <location>
        <begin position="303"/>
        <end position="376"/>
    </location>
</feature>
<evidence type="ECO:0000256" key="1">
    <source>
        <dbReference type="SAM" id="Coils"/>
    </source>
</evidence>
<dbReference type="EMBL" id="AEIJ01000056">
    <property type="status" value="NOT_ANNOTATED_CDS"/>
    <property type="molecule type" value="Genomic_DNA"/>
</dbReference>
<feature type="region of interest" description="Disordered" evidence="2">
    <location>
        <begin position="1"/>
        <end position="90"/>
    </location>
</feature>
<dbReference type="EnsemblFungi" id="MVLG_00628T0">
    <property type="protein sequence ID" value="MVLG_00628T0"/>
    <property type="gene ID" value="MVLG_00628"/>
</dbReference>
<feature type="compositionally biased region" description="Polar residues" evidence="2">
    <location>
        <begin position="55"/>
        <end position="72"/>
    </location>
</feature>
<dbReference type="AlphaFoldDB" id="U5GZN0"/>
<feature type="region of interest" description="Disordered" evidence="2">
    <location>
        <begin position="395"/>
        <end position="510"/>
    </location>
</feature>
<reference evidence="3 5" key="3">
    <citation type="journal article" date="2015" name="BMC Genomics">
        <title>Sex and parasites: genomic and transcriptomic analysis of Microbotryum lychnidis-dioicae, the biotrophic and plant-castrating anther smut fungus.</title>
        <authorList>
            <person name="Perlin M.H."/>
            <person name="Amselem J."/>
            <person name="Fontanillas E."/>
            <person name="Toh S.S."/>
            <person name="Chen Z."/>
            <person name="Goldberg J."/>
            <person name="Duplessis S."/>
            <person name="Henrissat B."/>
            <person name="Young S."/>
            <person name="Zeng Q."/>
            <person name="Aguileta G."/>
            <person name="Petit E."/>
            <person name="Badouin H."/>
            <person name="Andrews J."/>
            <person name="Razeeq D."/>
            <person name="Gabaldon T."/>
            <person name="Quesneville H."/>
            <person name="Giraud T."/>
            <person name="Hood M.E."/>
            <person name="Schultz D.J."/>
            <person name="Cuomo C.A."/>
        </authorList>
    </citation>
    <scope>NUCLEOTIDE SEQUENCE [LARGE SCALE GENOMIC DNA]</scope>
    <source>
        <strain evidence="5">p1A1 Lamole</strain>
        <strain evidence="3">P1A1 Lamole</strain>
    </source>
</reference>
<feature type="compositionally biased region" description="Gly residues" evidence="2">
    <location>
        <begin position="109"/>
        <end position="120"/>
    </location>
</feature>
<feature type="compositionally biased region" description="Basic and acidic residues" evidence="2">
    <location>
        <begin position="723"/>
        <end position="735"/>
    </location>
</feature>
<feature type="region of interest" description="Disordered" evidence="2">
    <location>
        <begin position="102"/>
        <end position="287"/>
    </location>
</feature>
<feature type="coiled-coil region" evidence="1">
    <location>
        <begin position="599"/>
        <end position="626"/>
    </location>
</feature>
<feature type="compositionally biased region" description="Low complexity" evidence="2">
    <location>
        <begin position="304"/>
        <end position="319"/>
    </location>
</feature>
<feature type="compositionally biased region" description="Polar residues" evidence="2">
    <location>
        <begin position="206"/>
        <end position="216"/>
    </location>
</feature>
<evidence type="ECO:0000313" key="3">
    <source>
        <dbReference type="EMBL" id="KDE09312.1"/>
    </source>
</evidence>
<proteinExistence type="predicted"/>
<feature type="compositionally biased region" description="Basic and acidic residues" evidence="2">
    <location>
        <begin position="352"/>
        <end position="373"/>
    </location>
</feature>
<feature type="compositionally biased region" description="Polar residues" evidence="2">
    <location>
        <begin position="816"/>
        <end position="827"/>
    </location>
</feature>
<reference evidence="3" key="2">
    <citation type="submission" date="2010-11" db="EMBL/GenBank/DDBJ databases">
        <authorList>
            <consortium name="The Broad Institute Genome Sequencing Platform"/>
            <person name="Earl A."/>
            <person name="Ward D."/>
            <person name="Feldgarden M."/>
            <person name="Gevers D."/>
            <person name="Butler R."/>
            <person name="Young S.K."/>
            <person name="Zeng Q."/>
            <person name="Gargeya S."/>
            <person name="Fitzgerald M."/>
            <person name="Haas B."/>
            <person name="Abouelleil A."/>
            <person name="Alvarado L."/>
            <person name="Arachchi H.M."/>
            <person name="Berlin A."/>
            <person name="Brown A."/>
            <person name="Chapman S.B."/>
            <person name="Chen Z."/>
            <person name="Dunbar C."/>
            <person name="Freedman E."/>
            <person name="Gearin G."/>
            <person name="Gellesch M."/>
            <person name="Goldberg J."/>
            <person name="Griggs A."/>
            <person name="Gujja S."/>
            <person name="Heilman E."/>
            <person name="Heiman D."/>
            <person name="Howarth C."/>
            <person name="Larson L."/>
            <person name="Lui A."/>
            <person name="MacDonald P.J.P."/>
            <person name="Mehta T."/>
            <person name="Montmayeur A."/>
            <person name="Murphy C."/>
            <person name="Neiman D."/>
            <person name="Pearson M."/>
            <person name="Priest M."/>
            <person name="Roberts A."/>
            <person name="Saif S."/>
            <person name="Shea T."/>
            <person name="Shenoy N."/>
            <person name="Sisk P."/>
            <person name="Stolte C."/>
            <person name="Sykes S."/>
            <person name="White J."/>
            <person name="Yandava C."/>
            <person name="Wortman J."/>
            <person name="Nusbaum C."/>
            <person name="Birren B."/>
        </authorList>
    </citation>
    <scope>NUCLEOTIDE SEQUENCE</scope>
    <source>
        <strain evidence="3">P1A1 Lamole</strain>
    </source>
</reference>
<feature type="compositionally biased region" description="Polar residues" evidence="2">
    <location>
        <begin position="167"/>
        <end position="180"/>
    </location>
</feature>
<feature type="compositionally biased region" description="Pro residues" evidence="2">
    <location>
        <begin position="123"/>
        <end position="133"/>
    </location>
</feature>
<feature type="compositionally biased region" description="Basic and acidic residues" evidence="2">
    <location>
        <begin position="395"/>
        <end position="417"/>
    </location>
</feature>
<dbReference type="Proteomes" id="UP000017200">
    <property type="component" value="Unassembled WGS sequence"/>
</dbReference>
<feature type="compositionally biased region" description="Basic and acidic residues" evidence="2">
    <location>
        <begin position="146"/>
        <end position="157"/>
    </location>
</feature>
<protein>
    <submittedName>
        <fullName evidence="3 4">Uncharacterized protein</fullName>
    </submittedName>
</protein>
<reference evidence="5" key="1">
    <citation type="submission" date="2010-11" db="EMBL/GenBank/DDBJ databases">
        <title>The genome sequence of Microbotryum violaceum strain p1A1 Lamole.</title>
        <authorList>
            <person name="Cuomo C."/>
            <person name="Perlin M."/>
            <person name="Young S.K."/>
            <person name="Zeng Q."/>
            <person name="Gargeya S."/>
            <person name="Alvarado L."/>
            <person name="Berlin A."/>
            <person name="Chapman S.B."/>
            <person name="Chen Z."/>
            <person name="Freedman E."/>
            <person name="Gellesch M."/>
            <person name="Goldberg J."/>
            <person name="Griggs A."/>
            <person name="Gujja S."/>
            <person name="Heilman E."/>
            <person name="Heiman D."/>
            <person name="Howarth C."/>
            <person name="Mehta T."/>
            <person name="Neiman D."/>
            <person name="Pearson M."/>
            <person name="Roberts A."/>
            <person name="Saif S."/>
            <person name="Shea T."/>
            <person name="Shenoy N."/>
            <person name="Sisk P."/>
            <person name="Stolte C."/>
            <person name="Sykes S."/>
            <person name="White J."/>
            <person name="Yandava C."/>
            <person name="Haas B."/>
            <person name="Nusbaum C."/>
            <person name="Birren B."/>
        </authorList>
    </citation>
    <scope>NUCLEOTIDE SEQUENCE [LARGE SCALE GENOMIC DNA]</scope>
    <source>
        <strain evidence="5">p1A1 Lamole</strain>
    </source>
</reference>
<sequence>MSGWDQPETSTHAFGDWGSNESHASGEWGSTERDSSSSEQTRTSASSTYPPHGTTAPSIASRRQQAPHNQAVRSARGNPPRGSSFSSTSTMVYVPLSLKSDRSRYEVGHSGGTASHGGGWIPTPSPSEAPQGPPEFDQQQAQWGVSERRGDTADKTAYDNSAEGAWSINQPDLNHSPTQDSGGSGGWFASGFEQIPPANLKPTTGARDTTAGSSSFRPDATPYEPVDSGTSTTKNSIAESSRRRKAQQASKVSPEEGDFCSSAASIETESWNPDVTPNTYSRWAPEGYVPPLVKYPMKVLRQISSDSSASPPPSTASDHSTAKAASSPVEGNDPSAQIGVTSPPPSPSLSKLRNEMFKPSDADTTRPRSDQATRDLFTVATLEHNSRVVASIQRDFSESDLAKREYTMKSDEPEKMIRSASLLDTPPHLKLKAPAQSVPAARGGAGMSRGDRVDVRQRSSPIQESPPASVQAESPRTQRSTSLGFVESPKPLETSPWSRNATGGGHGSPACTDTTWTKVGSLGADTSSSTSALHGMKGLMDHLREMYAEKLELQGTVRSLERDLAAQHQRTSIAEAQARVHQHKAHDFEIRLLEAFDKRALLDSELEDLQTQNQELRQRNAELITAAEERVTAETSTKSATALRDPDFDKHYKELEAAKTALEKDKTALLADRSNLVTRLNASELDRASLTCRLLVAQQDAMEMGNQLGLEQRETARSQKVEAAMVRENKSHSTEKEEESLVEAAHSSPHQKVGATRRYSQDELLALRTSPLIEQHTLELSAAAQESRDLLASAPPERSTFSNSDKSPEAQIPSFADTTSRNGTDSQ</sequence>
<feature type="region of interest" description="Disordered" evidence="2">
    <location>
        <begin position="723"/>
        <end position="756"/>
    </location>
</feature>
<feature type="region of interest" description="Disordered" evidence="2">
    <location>
        <begin position="784"/>
        <end position="827"/>
    </location>
</feature>
<feature type="compositionally biased region" description="Low complexity" evidence="2">
    <location>
        <begin position="37"/>
        <end position="48"/>
    </location>
</feature>
<dbReference type="HOGENOM" id="CLU_342620_0_0_1"/>
<gene>
    <name evidence="3" type="ORF">MVLG_00628</name>
</gene>
<dbReference type="OrthoDB" id="2536919at2759"/>
<evidence type="ECO:0000313" key="5">
    <source>
        <dbReference type="Proteomes" id="UP000017200"/>
    </source>
</evidence>
<feature type="compositionally biased region" description="Polar residues" evidence="2">
    <location>
        <begin position="228"/>
        <end position="239"/>
    </location>
</feature>
<accession>U5GZN0</accession>
<evidence type="ECO:0000313" key="4">
    <source>
        <dbReference type="EnsemblFungi" id="MVLG_00628T0"/>
    </source>
</evidence>
<evidence type="ECO:0000256" key="2">
    <source>
        <dbReference type="SAM" id="MobiDB-lite"/>
    </source>
</evidence>
<feature type="compositionally biased region" description="Polar residues" evidence="2">
    <location>
        <begin position="262"/>
        <end position="281"/>
    </location>
</feature>
<feature type="compositionally biased region" description="Polar residues" evidence="2">
    <location>
        <begin position="81"/>
        <end position="90"/>
    </location>
</feature>
<dbReference type="EMBL" id="GL541645">
    <property type="protein sequence ID" value="KDE09312.1"/>
    <property type="molecule type" value="Genomic_DNA"/>
</dbReference>
<name>U5GZN0_USTV1</name>
<dbReference type="InParanoid" id="U5GZN0"/>
<organism evidence="3">
    <name type="scientific">Microbotryum lychnidis-dioicae (strain p1A1 Lamole / MvSl-1064)</name>
    <name type="common">Anther smut fungus</name>
    <dbReference type="NCBI Taxonomy" id="683840"/>
    <lineage>
        <taxon>Eukaryota</taxon>
        <taxon>Fungi</taxon>
        <taxon>Dikarya</taxon>
        <taxon>Basidiomycota</taxon>
        <taxon>Pucciniomycotina</taxon>
        <taxon>Microbotryomycetes</taxon>
        <taxon>Microbotryales</taxon>
        <taxon>Microbotryaceae</taxon>
        <taxon>Microbotryum</taxon>
    </lineage>
</organism>